<feature type="transmembrane region" description="Helical" evidence="2">
    <location>
        <begin position="208"/>
        <end position="228"/>
    </location>
</feature>
<keyword evidence="1" id="KW-1015">Disulfide bond</keyword>
<sequence length="270" mass="29877">MVLLKLLIFTLTFYNLIVDLEARICPKGQRVTDDGAGCITCPDRFYQPEENDSQMCKPCTKCDPKHGSIVKQACTKETNTKCQCRGEFVVWDNDYSTCKCSKGFGLHNKECSKCEDGYFNDEIDKPCRKWKECKLGVNITGTKVSDVICNTFKNNPDITTPYTTRSTFAHSQEETQTQATRTTTTKGPAVTTVKKVETTTFSNTGNHIGVAILIFGIAGLLILTAVTCKLHIRPCMKKKTAVQKDSLCRRPVEESGSGCLSSLKLNAGEP</sequence>
<dbReference type="PANTHER" id="PTHR47139">
    <property type="entry name" value="TUMOR NECROSIS FACTOR RECEPTOR SUPERFAMILY MEMBER 9"/>
    <property type="match status" value="1"/>
</dbReference>
<keyword evidence="2" id="KW-0472">Membrane</keyword>
<dbReference type="RefSeq" id="XP_020453764.1">
    <property type="nucleotide sequence ID" value="XM_020598108.1"/>
</dbReference>
<keyword evidence="3" id="KW-0732">Signal</keyword>
<dbReference type="KEGG" id="malb:109959040"/>
<name>A0A3Q3Q0P2_MONAL</name>
<dbReference type="OrthoDB" id="9932129at2759"/>
<dbReference type="GO" id="GO:0038023">
    <property type="term" value="F:signaling receptor activity"/>
    <property type="evidence" value="ECO:0007669"/>
    <property type="project" value="TreeGrafter"/>
</dbReference>
<proteinExistence type="predicted"/>
<evidence type="ECO:0000256" key="3">
    <source>
        <dbReference type="SAM" id="SignalP"/>
    </source>
</evidence>
<dbReference type="SUPFAM" id="SSF57586">
    <property type="entry name" value="TNF receptor-like"/>
    <property type="match status" value="1"/>
</dbReference>
<evidence type="ECO:0000313" key="5">
    <source>
        <dbReference type="Ensembl" id="ENSMALP00000001680.1"/>
    </source>
</evidence>
<feature type="domain" description="TNFR-Cys" evidence="4">
    <location>
        <begin position="40"/>
        <end position="82"/>
    </location>
</feature>
<organism evidence="5 6">
    <name type="scientific">Monopterus albus</name>
    <name type="common">Swamp eel</name>
    <dbReference type="NCBI Taxonomy" id="43700"/>
    <lineage>
        <taxon>Eukaryota</taxon>
        <taxon>Metazoa</taxon>
        <taxon>Chordata</taxon>
        <taxon>Craniata</taxon>
        <taxon>Vertebrata</taxon>
        <taxon>Euteleostomi</taxon>
        <taxon>Actinopterygii</taxon>
        <taxon>Neopterygii</taxon>
        <taxon>Teleostei</taxon>
        <taxon>Neoteleostei</taxon>
        <taxon>Acanthomorphata</taxon>
        <taxon>Anabantaria</taxon>
        <taxon>Synbranchiformes</taxon>
        <taxon>Synbranchidae</taxon>
        <taxon>Monopterus</taxon>
    </lineage>
</organism>
<dbReference type="AlphaFoldDB" id="A0A3Q3Q0P2"/>
<comment type="caution">
    <text evidence="1">Lacks conserved residue(s) required for the propagation of feature annotation.</text>
</comment>
<dbReference type="PROSITE" id="PS50050">
    <property type="entry name" value="TNFR_NGFR_2"/>
    <property type="match status" value="1"/>
</dbReference>
<keyword evidence="2" id="KW-0812">Transmembrane</keyword>
<dbReference type="PANTHER" id="PTHR47139:SF3">
    <property type="entry name" value="SI:CH73-361P23.3"/>
    <property type="match status" value="1"/>
</dbReference>
<keyword evidence="6" id="KW-1185">Reference proteome</keyword>
<dbReference type="GeneID" id="109959040"/>
<keyword evidence="2" id="KW-1133">Transmembrane helix</keyword>
<evidence type="ECO:0000256" key="2">
    <source>
        <dbReference type="SAM" id="Phobius"/>
    </source>
</evidence>
<feature type="repeat" description="TNFR-Cys" evidence="1">
    <location>
        <begin position="40"/>
        <end position="82"/>
    </location>
</feature>
<feature type="signal peptide" evidence="3">
    <location>
        <begin position="1"/>
        <end position="22"/>
    </location>
</feature>
<dbReference type="InterPro" id="IPR001368">
    <property type="entry name" value="TNFR/NGFR_Cys_rich_reg"/>
</dbReference>
<accession>A0A3Q3Q0P2</accession>
<dbReference type="Gene3D" id="2.10.50.10">
    <property type="entry name" value="Tumor Necrosis Factor Receptor, subunit A, domain 2"/>
    <property type="match status" value="2"/>
</dbReference>
<dbReference type="GO" id="GO:0042127">
    <property type="term" value="P:regulation of cell population proliferation"/>
    <property type="evidence" value="ECO:0007669"/>
    <property type="project" value="TreeGrafter"/>
</dbReference>
<evidence type="ECO:0000259" key="4">
    <source>
        <dbReference type="PROSITE" id="PS50050"/>
    </source>
</evidence>
<dbReference type="SMART" id="SM00208">
    <property type="entry name" value="TNFR"/>
    <property type="match status" value="2"/>
</dbReference>
<feature type="disulfide bond" evidence="1">
    <location>
        <begin position="41"/>
        <end position="56"/>
    </location>
</feature>
<dbReference type="Pfam" id="PF00020">
    <property type="entry name" value="TNFR_c6"/>
    <property type="match status" value="1"/>
</dbReference>
<feature type="chain" id="PRO_5018764975" description="TNFR-Cys domain-containing protein" evidence="3">
    <location>
        <begin position="23"/>
        <end position="270"/>
    </location>
</feature>
<evidence type="ECO:0000256" key="1">
    <source>
        <dbReference type="PROSITE-ProRule" id="PRU00206"/>
    </source>
</evidence>
<protein>
    <recommendedName>
        <fullName evidence="4">TNFR-Cys domain-containing protein</fullName>
    </recommendedName>
</protein>
<reference evidence="5" key="2">
    <citation type="submission" date="2025-09" db="UniProtKB">
        <authorList>
            <consortium name="Ensembl"/>
        </authorList>
    </citation>
    <scope>IDENTIFICATION</scope>
</reference>
<dbReference type="Proteomes" id="UP000261600">
    <property type="component" value="Unplaced"/>
</dbReference>
<reference evidence="5" key="1">
    <citation type="submission" date="2025-08" db="UniProtKB">
        <authorList>
            <consortium name="Ensembl"/>
        </authorList>
    </citation>
    <scope>IDENTIFICATION</scope>
</reference>
<evidence type="ECO:0000313" key="6">
    <source>
        <dbReference type="Proteomes" id="UP000261600"/>
    </source>
</evidence>
<dbReference type="Ensembl" id="ENSMALT00000001731.1">
    <property type="protein sequence ID" value="ENSMALP00000001680.1"/>
    <property type="gene ID" value="ENSMALG00000001250.1"/>
</dbReference>